<dbReference type="AlphaFoldDB" id="A0A7G1KQY2"/>
<dbReference type="EMBL" id="AP023396">
    <property type="protein sequence ID" value="BCK55644.1"/>
    <property type="molecule type" value="Genomic_DNA"/>
</dbReference>
<sequence length="132" mass="13191">MRRMAMSVFTLSVALACGACGSSDSGQDTSAGGSSTATTSSGAAQPAATPCNEQSWPQALPDFRGKQLGETVVGAGLCFAISSITAADGRDVMNDPSSHTTAWTITDQSPAPGAAVSADTPVTLKVDAAQHN</sequence>
<evidence type="ECO:0000256" key="1">
    <source>
        <dbReference type="SAM" id="MobiDB-lite"/>
    </source>
</evidence>
<evidence type="ECO:0000313" key="3">
    <source>
        <dbReference type="EMBL" id="BCK55644.1"/>
    </source>
</evidence>
<feature type="region of interest" description="Disordered" evidence="1">
    <location>
        <begin position="26"/>
        <end position="60"/>
    </location>
</feature>
<reference evidence="3 4" key="1">
    <citation type="submission" date="2020-08" db="EMBL/GenBank/DDBJ databases">
        <title>Genome Sequencing of Nocardia wallacei strain FMUON74 and assembly.</title>
        <authorList>
            <person name="Toyokawa M."/>
            <person name="Uesaka K."/>
        </authorList>
    </citation>
    <scope>NUCLEOTIDE SEQUENCE [LARGE SCALE GENOMIC DNA]</scope>
    <source>
        <strain evidence="3 4">FMUON74</strain>
    </source>
</reference>
<dbReference type="Proteomes" id="UP000516173">
    <property type="component" value="Chromosome"/>
</dbReference>
<evidence type="ECO:0000256" key="2">
    <source>
        <dbReference type="SAM" id="SignalP"/>
    </source>
</evidence>
<proteinExistence type="predicted"/>
<accession>A0A7G1KQY2</accession>
<dbReference type="InterPro" id="IPR005543">
    <property type="entry name" value="PASTA_dom"/>
</dbReference>
<organism evidence="3 4">
    <name type="scientific">Nocardia wallacei</name>
    <dbReference type="NCBI Taxonomy" id="480035"/>
    <lineage>
        <taxon>Bacteria</taxon>
        <taxon>Bacillati</taxon>
        <taxon>Actinomycetota</taxon>
        <taxon>Actinomycetes</taxon>
        <taxon>Mycobacteriales</taxon>
        <taxon>Nocardiaceae</taxon>
        <taxon>Nocardia</taxon>
    </lineage>
</organism>
<dbReference type="CDD" id="cd06577">
    <property type="entry name" value="PASTA_pknB"/>
    <property type="match status" value="1"/>
</dbReference>
<dbReference type="KEGG" id="nwl:NWFMUON74_34160"/>
<feature type="chain" id="PRO_5038884913" description="PASTA domain-containing protein" evidence="2">
    <location>
        <begin position="20"/>
        <end position="132"/>
    </location>
</feature>
<name>A0A7G1KQY2_9NOCA</name>
<evidence type="ECO:0000313" key="4">
    <source>
        <dbReference type="Proteomes" id="UP000516173"/>
    </source>
</evidence>
<dbReference type="PROSITE" id="PS51257">
    <property type="entry name" value="PROKAR_LIPOPROTEIN"/>
    <property type="match status" value="1"/>
</dbReference>
<protein>
    <recommendedName>
        <fullName evidence="5">PASTA domain-containing protein</fullName>
    </recommendedName>
</protein>
<feature type="signal peptide" evidence="2">
    <location>
        <begin position="1"/>
        <end position="19"/>
    </location>
</feature>
<dbReference type="Gene3D" id="3.30.10.20">
    <property type="match status" value="1"/>
</dbReference>
<gene>
    <name evidence="3" type="ORF">NWFMUON74_34160</name>
</gene>
<dbReference type="RefSeq" id="WP_187688717.1">
    <property type="nucleotide sequence ID" value="NZ_AP023396.1"/>
</dbReference>
<evidence type="ECO:0008006" key="5">
    <source>
        <dbReference type="Google" id="ProtNLM"/>
    </source>
</evidence>
<keyword evidence="4" id="KW-1185">Reference proteome</keyword>
<dbReference type="GeneID" id="80347945"/>
<feature type="compositionally biased region" description="Low complexity" evidence="1">
    <location>
        <begin position="26"/>
        <end position="50"/>
    </location>
</feature>
<keyword evidence="2" id="KW-0732">Signal</keyword>